<dbReference type="EMBL" id="AP013059">
    <property type="protein sequence ID" value="BAN25087.1"/>
    <property type="molecule type" value="Genomic_DNA"/>
</dbReference>
<name>R4X1K8_9BURK</name>
<reference evidence="1 2" key="2">
    <citation type="journal article" date="2018" name="Int. J. Syst. Evol. Microbiol.">
        <title>Burkholderia insecticola sp. nov., a gut symbiotic bacterium of the bean bug Riptortus pedestris.</title>
        <authorList>
            <person name="Takeshita K."/>
            <person name="Tamaki H."/>
            <person name="Ohbayashi T."/>
            <person name="Meng X.-Y."/>
            <person name="Sone T."/>
            <person name="Mitani Y."/>
            <person name="Peeters C."/>
            <person name="Kikuchi Y."/>
            <person name="Vandamme P."/>
        </authorList>
    </citation>
    <scope>NUCLEOTIDE SEQUENCE [LARGE SCALE GENOMIC DNA]</scope>
    <source>
        <strain evidence="1">RPE64</strain>
    </source>
</reference>
<proteinExistence type="predicted"/>
<dbReference type="PATRIC" id="fig|758793.3.peg.3336"/>
<dbReference type="STRING" id="758793.BRPE64_BCDS04260"/>
<evidence type="ECO:0000313" key="1">
    <source>
        <dbReference type="EMBL" id="BAN25087.1"/>
    </source>
</evidence>
<dbReference type="AlphaFoldDB" id="R4X1K8"/>
<dbReference type="HOGENOM" id="CLU_3133203_0_0_4"/>
<dbReference type="KEGG" id="buo:BRPE64_BCDS04260"/>
<dbReference type="Proteomes" id="UP000013966">
    <property type="component" value="Chromosome 2"/>
</dbReference>
<gene>
    <name evidence="1" type="ORF">BRPE64_BCDS04260</name>
</gene>
<keyword evidence="2" id="KW-1185">Reference proteome</keyword>
<sequence length="49" mass="5408">MRDAGAGLGWSSPDHGMKVQKTLRLQDCRLRRSRGFASRASIHAEAVRA</sequence>
<protein>
    <submittedName>
        <fullName evidence="1">Uncharacterized protein</fullName>
    </submittedName>
</protein>
<accession>R4X1K8</accession>
<evidence type="ECO:0000313" key="2">
    <source>
        <dbReference type="Proteomes" id="UP000013966"/>
    </source>
</evidence>
<reference evidence="1 2" key="1">
    <citation type="journal article" date="2013" name="Genome Announc.">
        <title>Complete Genome Sequence of Burkholderia sp. Strain RPE64, Bacterial Symbiont of the Bean Bug Riptortus pedestris.</title>
        <authorList>
            <person name="Shibata T.F."/>
            <person name="Maeda T."/>
            <person name="Nikoh N."/>
            <person name="Yamaguchi K."/>
            <person name="Oshima K."/>
            <person name="Hattori M."/>
            <person name="Nishiyama T."/>
            <person name="Hasebe M."/>
            <person name="Fukatsu T."/>
            <person name="Kikuchi Y."/>
            <person name="Shigenobu S."/>
        </authorList>
    </citation>
    <scope>NUCLEOTIDE SEQUENCE [LARGE SCALE GENOMIC DNA]</scope>
</reference>
<organism evidence="1 2">
    <name type="scientific">Caballeronia insecticola</name>
    <dbReference type="NCBI Taxonomy" id="758793"/>
    <lineage>
        <taxon>Bacteria</taxon>
        <taxon>Pseudomonadati</taxon>
        <taxon>Pseudomonadota</taxon>
        <taxon>Betaproteobacteria</taxon>
        <taxon>Burkholderiales</taxon>
        <taxon>Burkholderiaceae</taxon>
        <taxon>Caballeronia</taxon>
    </lineage>
</organism>